<proteinExistence type="predicted"/>
<accession>A0A8S2TG92</accession>
<comment type="caution">
    <text evidence="1">The sequence shown here is derived from an EMBL/GenBank/DDBJ whole genome shotgun (WGS) entry which is preliminary data.</text>
</comment>
<dbReference type="EMBL" id="CAJOBI010032319">
    <property type="protein sequence ID" value="CAF4279471.1"/>
    <property type="molecule type" value="Genomic_DNA"/>
</dbReference>
<organism evidence="1 2">
    <name type="scientific">Rotaria magnacalcarata</name>
    <dbReference type="NCBI Taxonomy" id="392030"/>
    <lineage>
        <taxon>Eukaryota</taxon>
        <taxon>Metazoa</taxon>
        <taxon>Spiralia</taxon>
        <taxon>Gnathifera</taxon>
        <taxon>Rotifera</taxon>
        <taxon>Eurotatoria</taxon>
        <taxon>Bdelloidea</taxon>
        <taxon>Philodinida</taxon>
        <taxon>Philodinidae</taxon>
        <taxon>Rotaria</taxon>
    </lineage>
</organism>
<evidence type="ECO:0000313" key="2">
    <source>
        <dbReference type="Proteomes" id="UP000676336"/>
    </source>
</evidence>
<evidence type="ECO:0000313" key="1">
    <source>
        <dbReference type="EMBL" id="CAF4279471.1"/>
    </source>
</evidence>
<dbReference type="AlphaFoldDB" id="A0A8S2TG92"/>
<gene>
    <name evidence="1" type="ORF">SMN809_LOCUS25191</name>
</gene>
<reference evidence="1" key="1">
    <citation type="submission" date="2021-02" db="EMBL/GenBank/DDBJ databases">
        <authorList>
            <person name="Nowell W R."/>
        </authorList>
    </citation>
    <scope>NUCLEOTIDE SEQUENCE</scope>
</reference>
<dbReference type="Proteomes" id="UP000676336">
    <property type="component" value="Unassembled WGS sequence"/>
</dbReference>
<protein>
    <submittedName>
        <fullName evidence="1">Uncharacterized protein</fullName>
    </submittedName>
</protein>
<sequence length="271" mass="30910">MKAALNSSIDLDTFDRFLYDIGISSWSDIQYVLPPKQQQLDLNNAKSVCAYADKLFRHHDDSVAGMEVATWYLKAIDLEGKLQPVNYLNLFKMYLKVAECLENDKIYYDKAKNIVTNLTDENGPLQTARLYFKLAQHCSLYSDRDHGEALNCYLACLHTQQEALPENDLNIALTYKQIATLHNDHLSRHEIREPSFSEYLARSHLGAAGIAGQYDMSTILNQVSTWRPKIIEHHMKTKKTTKLSTLKTGFILNVMSYSWTHSSSPSSVLLI</sequence>
<name>A0A8S2TG92_9BILA</name>